<dbReference type="CDD" id="cd02908">
    <property type="entry name" value="Macro_OAADPr_deacetylase"/>
    <property type="match status" value="1"/>
</dbReference>
<dbReference type="Gene3D" id="3.40.220.10">
    <property type="entry name" value="Leucine Aminopeptidase, subunit E, domain 1"/>
    <property type="match status" value="1"/>
</dbReference>
<keyword evidence="6" id="KW-1185">Reference proteome</keyword>
<dbReference type="RefSeq" id="WP_061229272.1">
    <property type="nucleotide sequence ID" value="NZ_CP143053.1"/>
</dbReference>
<evidence type="ECO:0000313" key="5">
    <source>
        <dbReference type="Proteomes" id="UP000295805"/>
    </source>
</evidence>
<keyword evidence="3" id="KW-0378">Hydrolase</keyword>
<dbReference type="AlphaFoldDB" id="A0A4R3ZXY4"/>
<reference evidence="6" key="3">
    <citation type="submission" date="2024-07" db="EMBL/GenBank/DDBJ databases">
        <title>Pseudomonas strain that inhibits Aeromonas fish pathogens.</title>
        <authorList>
            <person name="Wildschutte H."/>
        </authorList>
    </citation>
    <scope>NUCLEOTIDE SEQUENCE [LARGE SCALE GENOMIC DNA]</scope>
    <source>
        <strain evidence="6">n60</strain>
    </source>
</reference>
<dbReference type="Pfam" id="PF01661">
    <property type="entry name" value="Macro"/>
    <property type="match status" value="1"/>
</dbReference>
<name>A0A4R3ZXY4_9ACTN</name>
<accession>A0A4R3ZXY4</accession>
<proteinExistence type="predicted"/>
<dbReference type="PROSITE" id="PS51154">
    <property type="entry name" value="MACRO"/>
    <property type="match status" value="1"/>
</dbReference>
<dbReference type="GeneID" id="89532003"/>
<dbReference type="InterPro" id="IPR043472">
    <property type="entry name" value="Macro_dom-like"/>
</dbReference>
<dbReference type="EC" id="3.1.1.106" evidence="3"/>
<dbReference type="EMBL" id="JALXTC010000068">
    <property type="protein sequence ID" value="MCT2118634.1"/>
    <property type="molecule type" value="Genomic_DNA"/>
</dbReference>
<evidence type="ECO:0000313" key="3">
    <source>
        <dbReference type="EMBL" id="MEX6463701.1"/>
    </source>
</evidence>
<comment type="caution">
    <text evidence="4">The sequence shown here is derived from an EMBL/GenBank/DDBJ whole genome shotgun (WGS) entry which is preliminary data.</text>
</comment>
<reference evidence="3" key="4">
    <citation type="submission" date="2024-07" db="EMBL/GenBank/DDBJ databases">
        <authorList>
            <person name="Wildschutte H."/>
        </authorList>
    </citation>
    <scope>NUCLEOTIDE SEQUENCE</scope>
    <source>
        <strain evidence="3">N60</strain>
    </source>
</reference>
<dbReference type="PANTHER" id="PTHR11106">
    <property type="entry name" value="GANGLIOSIDE INDUCED DIFFERENTIATION ASSOCIATED PROTEIN 2-RELATED"/>
    <property type="match status" value="1"/>
</dbReference>
<sequence length="179" mass="18521">MTTTRRARIELSHGDITRMDVDAVVNAANSSLLGGGGVDGAIHRAGGPTILAECRELRSGRLPDGLPTGRAVATGAGDLPARWVIHTVGPIHGRDPDGARLLADCYRNSLAVADELGARTVAFPLISAGAYGWPREDAIRTALATLAATDTGVGTATLVLFDAATLRLAEECRADILGD</sequence>
<evidence type="ECO:0000313" key="6">
    <source>
        <dbReference type="Proteomes" id="UP001560293"/>
    </source>
</evidence>
<dbReference type="Proteomes" id="UP000295805">
    <property type="component" value="Unassembled WGS sequence"/>
</dbReference>
<dbReference type="EMBL" id="JBFTEZ010000002">
    <property type="protein sequence ID" value="MEX6463701.1"/>
    <property type="molecule type" value="Genomic_DNA"/>
</dbReference>
<dbReference type="SUPFAM" id="SSF52949">
    <property type="entry name" value="Macro domain-like"/>
    <property type="match status" value="1"/>
</dbReference>
<dbReference type="Proteomes" id="UP001560293">
    <property type="component" value="Unassembled WGS sequence"/>
</dbReference>
<evidence type="ECO:0000259" key="1">
    <source>
        <dbReference type="PROSITE" id="PS51154"/>
    </source>
</evidence>
<dbReference type="PANTHER" id="PTHR11106:SF27">
    <property type="entry name" value="MACRO DOMAIN-CONTAINING PROTEIN"/>
    <property type="match status" value="1"/>
</dbReference>
<dbReference type="GO" id="GO:0061463">
    <property type="term" value="F:O-acetyl-ADP-ribose deacetylase activity"/>
    <property type="evidence" value="ECO:0007669"/>
    <property type="project" value="UniProtKB-EC"/>
</dbReference>
<dbReference type="InterPro" id="IPR002589">
    <property type="entry name" value="Macro_dom"/>
</dbReference>
<protein>
    <submittedName>
        <fullName evidence="2 4">O-acetyl-ADP-ribose deacetylase</fullName>
        <ecNumber evidence="3">3.1.1.106</ecNumber>
    </submittedName>
</protein>
<dbReference type="SMART" id="SM00506">
    <property type="entry name" value="A1pp"/>
    <property type="match status" value="1"/>
</dbReference>
<dbReference type="EMBL" id="SMCX01000003">
    <property type="protein sequence ID" value="TCW25803.1"/>
    <property type="molecule type" value="Genomic_DNA"/>
</dbReference>
<reference evidence="2" key="2">
    <citation type="submission" date="2022-04" db="EMBL/GenBank/DDBJ databases">
        <title>Human microbiome associated bacterial genomes.</title>
        <authorList>
            <person name="Sandstrom S."/>
            <person name="Salamzade R."/>
            <person name="Kalan L.R."/>
        </authorList>
    </citation>
    <scope>NUCLEOTIDE SEQUENCE</scope>
    <source>
        <strain evidence="2">P3-SID1762</strain>
    </source>
</reference>
<evidence type="ECO:0000313" key="2">
    <source>
        <dbReference type="EMBL" id="MCT2118634.1"/>
    </source>
</evidence>
<dbReference type="NCBIfam" id="NF001664">
    <property type="entry name" value="PRK00431.1-6"/>
    <property type="match status" value="1"/>
</dbReference>
<organism evidence="4 5">
    <name type="scientific">Dietzia cinnamea</name>
    <dbReference type="NCBI Taxonomy" id="321318"/>
    <lineage>
        <taxon>Bacteria</taxon>
        <taxon>Bacillati</taxon>
        <taxon>Actinomycetota</taxon>
        <taxon>Actinomycetes</taxon>
        <taxon>Mycobacteriales</taxon>
        <taxon>Dietziaceae</taxon>
        <taxon>Dietzia</taxon>
    </lineage>
</organism>
<reference evidence="4 5" key="1">
    <citation type="submission" date="2019-03" db="EMBL/GenBank/DDBJ databases">
        <title>Root nodule microbial communities of legume samples collected from USA, Mexico and Botswana.</title>
        <authorList>
            <person name="Hirsch A."/>
        </authorList>
    </citation>
    <scope>NUCLEOTIDE SEQUENCE [LARGE SCALE GENOMIC DNA]</scope>
    <source>
        <strain evidence="4 5">55</strain>
    </source>
</reference>
<dbReference type="Proteomes" id="UP001206890">
    <property type="component" value="Unassembled WGS sequence"/>
</dbReference>
<evidence type="ECO:0000313" key="4">
    <source>
        <dbReference type="EMBL" id="TCW25803.1"/>
    </source>
</evidence>
<gene>
    <name evidence="3" type="ORF">AB6N35_04910</name>
    <name evidence="4" type="ORF">EDD19_103151</name>
    <name evidence="2" type="ORF">M3D93_12895</name>
</gene>
<feature type="domain" description="Macro" evidence="1">
    <location>
        <begin position="1"/>
        <end position="177"/>
    </location>
</feature>